<reference evidence="8" key="2">
    <citation type="submission" date="2024-04" db="EMBL/GenBank/DDBJ databases">
        <authorList>
            <person name="Chen Y."/>
            <person name="Shah S."/>
            <person name="Dougan E. K."/>
            <person name="Thang M."/>
            <person name="Chan C."/>
        </authorList>
    </citation>
    <scope>NUCLEOTIDE SEQUENCE [LARGE SCALE GENOMIC DNA]</scope>
</reference>
<evidence type="ECO:0000256" key="3">
    <source>
        <dbReference type="PROSITE-ProRule" id="PRU01015"/>
    </source>
</evidence>
<evidence type="ECO:0000313" key="9">
    <source>
        <dbReference type="EMBL" id="CAL4801533.1"/>
    </source>
</evidence>
<keyword evidence="10" id="KW-1185">Reference proteome</keyword>
<feature type="signal peptide" evidence="5">
    <location>
        <begin position="1"/>
        <end position="29"/>
    </location>
</feature>
<dbReference type="PANTHER" id="PTHR11006:SF4">
    <property type="entry name" value="PROTEIN ARGININE N-METHYLTRANSFERASE 7"/>
    <property type="match status" value="1"/>
</dbReference>
<feature type="region of interest" description="Disordered" evidence="4">
    <location>
        <begin position="249"/>
        <end position="362"/>
    </location>
</feature>
<dbReference type="Gene3D" id="1.25.40.20">
    <property type="entry name" value="Ankyrin repeat-containing domain"/>
    <property type="match status" value="1"/>
</dbReference>
<keyword evidence="1 3" id="KW-0949">S-adenosyl-L-methionine</keyword>
<dbReference type="PROSITE" id="PS51678">
    <property type="entry name" value="SAM_MT_PRMT"/>
    <property type="match status" value="1"/>
</dbReference>
<keyword evidence="5" id="KW-0732">Signal</keyword>
<dbReference type="EMBL" id="CAMXCT020006224">
    <property type="protein sequence ID" value="CAL1167596.1"/>
    <property type="molecule type" value="Genomic_DNA"/>
</dbReference>
<evidence type="ECO:0000256" key="5">
    <source>
        <dbReference type="SAM" id="SignalP"/>
    </source>
</evidence>
<comment type="caution">
    <text evidence="7">The sequence shown here is derived from an EMBL/GenBank/DDBJ whole genome shotgun (WGS) entry which is preliminary data.</text>
</comment>
<evidence type="ECO:0000256" key="2">
    <source>
        <dbReference type="PROSITE-ProRule" id="PRU00023"/>
    </source>
</evidence>
<evidence type="ECO:0000313" key="7">
    <source>
        <dbReference type="EMBL" id="CAI4014221.1"/>
    </source>
</evidence>
<dbReference type="GO" id="GO:0042054">
    <property type="term" value="F:histone methyltransferase activity"/>
    <property type="evidence" value="ECO:0007669"/>
    <property type="project" value="TreeGrafter"/>
</dbReference>
<accession>A0A9P1DRL0</accession>
<keyword evidence="2" id="KW-0040">ANK repeat</keyword>
<dbReference type="Proteomes" id="UP001152797">
    <property type="component" value="Unassembled WGS sequence"/>
</dbReference>
<name>A0A9P1DRL0_9DINO</name>
<gene>
    <name evidence="7" type="ORF">C1SCF055_LOCUS39136</name>
</gene>
<dbReference type="SUPFAM" id="SSF53335">
    <property type="entry name" value="S-adenosyl-L-methionine-dependent methyltransferases"/>
    <property type="match status" value="1"/>
</dbReference>
<evidence type="ECO:0000313" key="8">
    <source>
        <dbReference type="EMBL" id="CAL1167596.1"/>
    </source>
</evidence>
<dbReference type="AlphaFoldDB" id="A0A9P1DRL0"/>
<keyword evidence="3" id="KW-0808">Transferase</keyword>
<dbReference type="CDD" id="cd02440">
    <property type="entry name" value="AdoMet_MTases"/>
    <property type="match status" value="1"/>
</dbReference>
<feature type="region of interest" description="Disordered" evidence="4">
    <location>
        <begin position="386"/>
        <end position="472"/>
    </location>
</feature>
<dbReference type="PROSITE" id="PS50088">
    <property type="entry name" value="ANK_REPEAT"/>
    <property type="match status" value="1"/>
</dbReference>
<feature type="domain" description="Methyltransferase" evidence="6">
    <location>
        <begin position="515"/>
        <end position="613"/>
    </location>
</feature>
<evidence type="ECO:0000313" key="10">
    <source>
        <dbReference type="Proteomes" id="UP001152797"/>
    </source>
</evidence>
<dbReference type="InterPro" id="IPR029063">
    <property type="entry name" value="SAM-dependent_MTases_sf"/>
</dbReference>
<dbReference type="PROSITE" id="PS50297">
    <property type="entry name" value="ANK_REP_REGION"/>
    <property type="match status" value="1"/>
</dbReference>
<evidence type="ECO:0000259" key="6">
    <source>
        <dbReference type="Pfam" id="PF13649"/>
    </source>
</evidence>
<keyword evidence="3" id="KW-0489">Methyltransferase</keyword>
<feature type="compositionally biased region" description="Low complexity" evidence="4">
    <location>
        <begin position="340"/>
        <end position="362"/>
    </location>
</feature>
<dbReference type="Gene3D" id="3.40.50.150">
    <property type="entry name" value="Vaccinia Virus protein VP39"/>
    <property type="match status" value="1"/>
</dbReference>
<dbReference type="EMBL" id="CAMXCT030006224">
    <property type="protein sequence ID" value="CAL4801533.1"/>
    <property type="molecule type" value="Genomic_DNA"/>
</dbReference>
<organism evidence="7">
    <name type="scientific">Cladocopium goreaui</name>
    <dbReference type="NCBI Taxonomy" id="2562237"/>
    <lineage>
        <taxon>Eukaryota</taxon>
        <taxon>Sar</taxon>
        <taxon>Alveolata</taxon>
        <taxon>Dinophyceae</taxon>
        <taxon>Suessiales</taxon>
        <taxon>Symbiodiniaceae</taxon>
        <taxon>Cladocopium</taxon>
    </lineage>
</organism>
<feature type="compositionally biased region" description="Basic and acidic residues" evidence="4">
    <location>
        <begin position="310"/>
        <end position="319"/>
    </location>
</feature>
<protein>
    <submittedName>
        <fullName evidence="9">Protein arginine N-methyltransferase 1.1 (AtPRMT11) (Arginine methyltransferase pam1 ) (Histone-arginine N-methyltransferase PRMT11)</fullName>
    </submittedName>
</protein>
<proteinExistence type="predicted"/>
<sequence>MTSWRAWPWALGLSCGVVLLHLWLRQCPSEVDVLPPFRRLRAECLRVYAELLTVLALTGAQEVQTEDPLAEVLDQPLVLSSALSACALRVAKHLGWRSEDLEAVVASYARLPEVMEGLSELQELHRSCLQTGLPPALGSKNPWLSENLEQDSTRALQVLQDLGERKAQKLAELKPGPGLGPQILQLCEEVEQEFWAGSGESSQSSDALELSFGSAVLALDSGEFQERYTKLMKDLEVKLPSLGRVTFSRYGSSSPGAKWRQASGPTSANREGSATFNASPTATSGHLRTHGTGAPSAMHPAKRRKRGGVKARERRERQADGGGGRTRGEEAPITAFRVNRGSGAPSSPSAFPSASRDAPRTPSSVFNVPNVSFSFSGASMTPIGASAPRTPAIGGSSFSAGAAPSPPRATPNGTFDAPGSASITPGAWDDHPGAPPAPPSGAWSHPAVDTPPEPPMEEEEEAAEPSREEASKLSDAAYFEAYDQMEVHALMLSDFQRLGAYLAAIRAHHLQGKKVLDVGAGSGILSLLAAKHGLAEHVWAVEAVPGMAKMAKQLVEQNGLQDKVTVLNSRVEDVELPGKVDVIISEWMGFYLVHESMLESVLKARDRFLQPQGLMLPMSARIWAALVEAEDLRTEIAGYEDFLGLDLGVVGEHQLMQRMAEPQVEEVQPRTTIGRSGVHLSMCIIAIADVKSQVELQLPYNMKCKVEEFQEADEIPDERTPVAGPAVAPSKPSLPLIGKIDKDTACRTNATEPGMAIMTFLEANGFKAGEVNSKKQSWRVFTSYPLHEAVKQNNPHMVALLLSFGADTLATDHLGRTAYALAKSYKYQEVIEAFDKLGLSPTSPYFKGSKLEQNPPPIGFEQFFADLEKDPLVHRKSADREWLGIAGSRRLRTAEPKEQDFKQRRRWRGLPGTFKAENFRSHFHGDL</sequence>
<evidence type="ECO:0000256" key="1">
    <source>
        <dbReference type="ARBA" id="ARBA00022691"/>
    </source>
</evidence>
<reference evidence="7" key="1">
    <citation type="submission" date="2022-10" db="EMBL/GenBank/DDBJ databases">
        <authorList>
            <person name="Chen Y."/>
            <person name="Dougan E. K."/>
            <person name="Chan C."/>
            <person name="Rhodes N."/>
            <person name="Thang M."/>
        </authorList>
    </citation>
    <scope>NUCLEOTIDE SEQUENCE</scope>
</reference>
<feature type="compositionally biased region" description="Polar residues" evidence="4">
    <location>
        <begin position="263"/>
        <end position="286"/>
    </location>
</feature>
<dbReference type="InterPro" id="IPR025799">
    <property type="entry name" value="Arg_MeTrfase"/>
</dbReference>
<dbReference type="PANTHER" id="PTHR11006">
    <property type="entry name" value="PROTEIN ARGININE N-METHYLTRANSFERASE"/>
    <property type="match status" value="1"/>
</dbReference>
<dbReference type="InterPro" id="IPR036770">
    <property type="entry name" value="Ankyrin_rpt-contain_sf"/>
</dbReference>
<dbReference type="EMBL" id="CAMXCT010006224">
    <property type="protein sequence ID" value="CAI4014221.1"/>
    <property type="molecule type" value="Genomic_DNA"/>
</dbReference>
<dbReference type="InterPro" id="IPR002110">
    <property type="entry name" value="Ankyrin_rpt"/>
</dbReference>
<dbReference type="SUPFAM" id="SSF48403">
    <property type="entry name" value="Ankyrin repeat"/>
    <property type="match status" value="1"/>
</dbReference>
<dbReference type="GO" id="GO:0032259">
    <property type="term" value="P:methylation"/>
    <property type="evidence" value="ECO:0007669"/>
    <property type="project" value="UniProtKB-KW"/>
</dbReference>
<evidence type="ECO:0000256" key="4">
    <source>
        <dbReference type="SAM" id="MobiDB-lite"/>
    </source>
</evidence>
<feature type="compositionally biased region" description="Low complexity" evidence="4">
    <location>
        <begin position="391"/>
        <end position="403"/>
    </location>
</feature>
<dbReference type="InterPro" id="IPR041698">
    <property type="entry name" value="Methyltransf_25"/>
</dbReference>
<feature type="chain" id="PRO_5043271629" evidence="5">
    <location>
        <begin position="30"/>
        <end position="927"/>
    </location>
</feature>
<dbReference type="Pfam" id="PF00023">
    <property type="entry name" value="Ank"/>
    <property type="match status" value="1"/>
</dbReference>
<feature type="compositionally biased region" description="Basic residues" evidence="4">
    <location>
        <begin position="300"/>
        <end position="309"/>
    </location>
</feature>
<feature type="repeat" description="ANK" evidence="2">
    <location>
        <begin position="781"/>
        <end position="813"/>
    </location>
</feature>
<dbReference type="GO" id="GO:0016274">
    <property type="term" value="F:protein-arginine N-methyltransferase activity"/>
    <property type="evidence" value="ECO:0007669"/>
    <property type="project" value="InterPro"/>
</dbReference>
<dbReference type="Pfam" id="PF13649">
    <property type="entry name" value="Methyltransf_25"/>
    <property type="match status" value="1"/>
</dbReference>
<dbReference type="OrthoDB" id="299372at2759"/>